<comment type="caution">
    <text evidence="2">The sequence shown here is derived from an EMBL/GenBank/DDBJ whole genome shotgun (WGS) entry which is preliminary data.</text>
</comment>
<feature type="region of interest" description="Disordered" evidence="1">
    <location>
        <begin position="380"/>
        <end position="402"/>
    </location>
</feature>
<protein>
    <submittedName>
        <fullName evidence="2">Uncharacterized protein</fullName>
    </submittedName>
</protein>
<sequence>MSTRSIRKTRRAPGPEIVNPDVAMLQATAAASRAMRGSDRSSQEPKTSYDRLGGPANIAVPRRRPGSSLPFTDDGTQGSFPAFTTPRQSTERTGGAGRVSRADGSAVLPPITEFKGLDGRNSSVPSSYRRLRKAKSMFSTRQRTSQTPYGVPALPCGDPSDPERSPGFHLPRTMRRTMSFLHGSGQSQADQDAKNHDESLQLARSQFNLESEDVGIQTRRSSFLLRRKREHRPFRKTFRATSEGGTGQNTGDPRGRSRTISSSIKNGFRRVFGFSRMPEQSALQGDIKYGEPFNTSPIERISQDCSRRERKDTERYAGPSPSPDMSYTPSCDSLYTGKSRVTSWADSSIADTVTTRRPGHRQSLSFIREDGDLEPRMFASDTGDPENQISLDVRSNPRPRGVVDSHDLYSALIEQMGRNALPNPNEGIVFGSVPQHSVIPKRTNSVYSQRGRRSIRHVPSEGSSASPKSFATARGGDQSSPQRCHPHLNQSFASMQISRGMSVYGTSQQVPGKSARPMYAASEGSEDEDGSIIIARFGRSKRDAVSPSVYSRSTSGNTPTNADNTDSVDTHALCVDDEPGTATIFAPQRSTYSSPKRSARIASSRTHVKPSADWHQWMSSQIDRIEQASPTREHVREDAQFQDDDEYLTRIAQQVPIPGPVSTNCINTPTSQGYAEHKSSVGIRVPSQGNFSRPFGQASNMRTILASQKFDSGVVAQDHSSTPATGPVAMFNENASPRSSQIAEDEMLSPIRIRSSNMQPPDSPTPNKMGAKRTWTQEQHRRYSARRPPISQDGKPGQFRSMRNQRDARGNNENMRHQHEFNDVMENYHLQDIHSAISSKRMVDMFLESRRQQMSETSDNKTATEAFI</sequence>
<feature type="compositionally biased region" description="Polar residues" evidence="1">
    <location>
        <begin position="548"/>
        <end position="567"/>
    </location>
</feature>
<evidence type="ECO:0000256" key="1">
    <source>
        <dbReference type="SAM" id="MobiDB-lite"/>
    </source>
</evidence>
<name>A0AAD6I7L3_PENCN</name>
<organism evidence="2 3">
    <name type="scientific">Penicillium canescens</name>
    <dbReference type="NCBI Taxonomy" id="5083"/>
    <lineage>
        <taxon>Eukaryota</taxon>
        <taxon>Fungi</taxon>
        <taxon>Dikarya</taxon>
        <taxon>Ascomycota</taxon>
        <taxon>Pezizomycotina</taxon>
        <taxon>Eurotiomycetes</taxon>
        <taxon>Eurotiomycetidae</taxon>
        <taxon>Eurotiales</taxon>
        <taxon>Aspergillaceae</taxon>
        <taxon>Penicillium</taxon>
    </lineage>
</organism>
<evidence type="ECO:0000313" key="2">
    <source>
        <dbReference type="EMBL" id="KAJ6034814.1"/>
    </source>
</evidence>
<feature type="compositionally biased region" description="Basic and acidic residues" evidence="1">
    <location>
        <begin position="36"/>
        <end position="49"/>
    </location>
</feature>
<feature type="region of interest" description="Disordered" evidence="1">
    <location>
        <begin position="441"/>
        <end position="486"/>
    </location>
</feature>
<feature type="compositionally biased region" description="Basic and acidic residues" evidence="1">
    <location>
        <begin position="804"/>
        <end position="814"/>
    </location>
</feature>
<feature type="region of interest" description="Disordered" evidence="1">
    <location>
        <begin position="505"/>
        <end position="568"/>
    </location>
</feature>
<feature type="region of interest" description="Disordered" evidence="1">
    <location>
        <begin position="135"/>
        <end position="164"/>
    </location>
</feature>
<feature type="region of interest" description="Disordered" evidence="1">
    <location>
        <begin position="1"/>
        <end position="104"/>
    </location>
</feature>
<keyword evidence="3" id="KW-1185">Reference proteome</keyword>
<dbReference type="Proteomes" id="UP001219568">
    <property type="component" value="Unassembled WGS sequence"/>
</dbReference>
<feature type="compositionally biased region" description="Polar residues" evidence="1">
    <location>
        <begin position="477"/>
        <end position="486"/>
    </location>
</feature>
<feature type="region of interest" description="Disordered" evidence="1">
    <location>
        <begin position="287"/>
        <end position="330"/>
    </location>
</feature>
<reference evidence="2" key="1">
    <citation type="journal article" date="2023" name="IMA Fungus">
        <title>Comparative genomic study of the Penicillium genus elucidates a diverse pangenome and 15 lateral gene transfer events.</title>
        <authorList>
            <person name="Petersen C."/>
            <person name="Sorensen T."/>
            <person name="Nielsen M.R."/>
            <person name="Sondergaard T.E."/>
            <person name="Sorensen J.L."/>
            <person name="Fitzpatrick D.A."/>
            <person name="Frisvad J.C."/>
            <person name="Nielsen K.L."/>
        </authorList>
    </citation>
    <scope>NUCLEOTIDE SEQUENCE</scope>
    <source>
        <strain evidence="2">IBT 15450</strain>
    </source>
</reference>
<feature type="region of interest" description="Disordered" evidence="1">
    <location>
        <begin position="716"/>
        <end position="740"/>
    </location>
</feature>
<feature type="compositionally biased region" description="Basic and acidic residues" evidence="1">
    <location>
        <begin position="301"/>
        <end position="315"/>
    </location>
</feature>
<gene>
    <name evidence="2" type="ORF">N7460_008989</name>
</gene>
<feature type="region of interest" description="Disordered" evidence="1">
    <location>
        <begin position="754"/>
        <end position="814"/>
    </location>
</feature>
<reference evidence="2" key="2">
    <citation type="submission" date="2023-01" db="EMBL/GenBank/DDBJ databases">
        <authorList>
            <person name="Petersen C."/>
        </authorList>
    </citation>
    <scope>NUCLEOTIDE SEQUENCE</scope>
    <source>
        <strain evidence="2">IBT 15450</strain>
    </source>
</reference>
<feature type="compositionally biased region" description="Polar residues" evidence="1">
    <location>
        <begin position="137"/>
        <end position="148"/>
    </location>
</feature>
<feature type="compositionally biased region" description="Basic residues" evidence="1">
    <location>
        <begin position="1"/>
        <end position="11"/>
    </location>
</feature>
<dbReference type="AlphaFoldDB" id="A0AAD6I7L3"/>
<accession>A0AAD6I7L3</accession>
<feature type="region of interest" description="Disordered" evidence="1">
    <location>
        <begin position="239"/>
        <end position="260"/>
    </location>
</feature>
<evidence type="ECO:0000313" key="3">
    <source>
        <dbReference type="Proteomes" id="UP001219568"/>
    </source>
</evidence>
<dbReference type="EMBL" id="JAQJZL010000010">
    <property type="protein sequence ID" value="KAJ6034814.1"/>
    <property type="molecule type" value="Genomic_DNA"/>
</dbReference>
<proteinExistence type="predicted"/>